<protein>
    <submittedName>
        <fullName evidence="3">Uncharacterized protein</fullName>
    </submittedName>
</protein>
<feature type="compositionally biased region" description="Acidic residues" evidence="2">
    <location>
        <begin position="218"/>
        <end position="236"/>
    </location>
</feature>
<organism evidence="3 4">
    <name type="scientific">Leptospira barantonii</name>
    <dbReference type="NCBI Taxonomy" id="2023184"/>
    <lineage>
        <taxon>Bacteria</taxon>
        <taxon>Pseudomonadati</taxon>
        <taxon>Spirochaetota</taxon>
        <taxon>Spirochaetia</taxon>
        <taxon>Leptospirales</taxon>
        <taxon>Leptospiraceae</taxon>
        <taxon>Leptospira</taxon>
    </lineage>
</organism>
<feature type="region of interest" description="Disordered" evidence="2">
    <location>
        <begin position="218"/>
        <end position="249"/>
    </location>
</feature>
<comment type="caution">
    <text evidence="3">The sequence shown here is derived from an EMBL/GenBank/DDBJ whole genome shotgun (WGS) entry which is preliminary data.</text>
</comment>
<dbReference type="AlphaFoldDB" id="A0A5F2AYG3"/>
<accession>A0A5F2AYG3</accession>
<dbReference type="OrthoDB" id="310066at2"/>
<feature type="compositionally biased region" description="Basic and acidic residues" evidence="2">
    <location>
        <begin position="237"/>
        <end position="249"/>
    </location>
</feature>
<keyword evidence="1" id="KW-0175">Coiled coil</keyword>
<proteinExistence type="predicted"/>
<dbReference type="RefSeq" id="WP_135672290.1">
    <property type="nucleotide sequence ID" value="NZ_RQGN01000099.1"/>
</dbReference>
<evidence type="ECO:0000256" key="2">
    <source>
        <dbReference type="SAM" id="MobiDB-lite"/>
    </source>
</evidence>
<feature type="region of interest" description="Disordered" evidence="2">
    <location>
        <begin position="99"/>
        <end position="124"/>
    </location>
</feature>
<evidence type="ECO:0000313" key="4">
    <source>
        <dbReference type="Proteomes" id="UP000298429"/>
    </source>
</evidence>
<evidence type="ECO:0000256" key="1">
    <source>
        <dbReference type="SAM" id="Coils"/>
    </source>
</evidence>
<name>A0A5F2AYG3_9LEPT</name>
<reference evidence="3 4" key="1">
    <citation type="journal article" date="2019" name="PLoS Negl. Trop. Dis.">
        <title>Revisiting the worldwide diversity of Leptospira species in the environment.</title>
        <authorList>
            <person name="Vincent A.T."/>
            <person name="Schiettekatte O."/>
            <person name="Bourhy P."/>
            <person name="Veyrier F.J."/>
            <person name="Picardeau M."/>
        </authorList>
    </citation>
    <scope>NUCLEOTIDE SEQUENCE [LARGE SCALE GENOMIC DNA]</scope>
    <source>
        <strain evidence="3 4">201702444</strain>
    </source>
</reference>
<feature type="compositionally biased region" description="Acidic residues" evidence="2">
    <location>
        <begin position="99"/>
        <end position="123"/>
    </location>
</feature>
<feature type="coiled-coil region" evidence="1">
    <location>
        <begin position="527"/>
        <end position="554"/>
    </location>
</feature>
<gene>
    <name evidence="3" type="ORF">EHQ76_18175</name>
</gene>
<dbReference type="EMBL" id="RQGN01000099">
    <property type="protein sequence ID" value="TGL93313.1"/>
    <property type="molecule type" value="Genomic_DNA"/>
</dbReference>
<dbReference type="Proteomes" id="UP000298429">
    <property type="component" value="Unassembled WGS sequence"/>
</dbReference>
<evidence type="ECO:0000313" key="3">
    <source>
        <dbReference type="EMBL" id="TGL93313.1"/>
    </source>
</evidence>
<sequence length="1146" mass="132028">MTQKSVPSFKKTDLSSGKLAEIISDRMLVKQSYRDSFWKAFSSKKRKVSQSFLDQFEKLYGFRPPEEILEWENVRYAYQEIMYNVSDIWNMIDHEGGLQDEEEFEDDSEEEEESDEQSEDDGYYPDYRAVSFQKFLLPKADTIEEKLNALIGSYQGLMFLLTGVAHFGSDGGGDSCWVNFFPHSENSAEVHRYNHEIGELEDEPFFSISHFVAANWSNEDDDYDDYEDEDEDDEEGENSKPDERVESSMDAKIIDQYEKEAQKKYDKRPFYTKSLDLFERSSWLLGHTYGDPAYGYAEKLASAPKFSDWEEEKKLLDQSHSLAVYWILAHYFMKNESACREACNLSKKFPGKIVPALAKTVLSLLDGKSDSLGKVNAKKLQDLRNETFKNCDAKQIEPANRKLLEEATGLAGKKKIATADLKKRIQNGETPLSLIEEFPEDVETHDFLLKEIGKKDPKFAKIVEEYFKERTDSSYNEWPYDKKNLDKRLSLPVSAAFRQGLHYDSENKKAYAGIIKTLGKFDDQNAMNSFRDAIAKLKQDDKRLEEVIECLLDSEHDEAQSILTEASWKFFETMDSALEKKKKVEDEGPNLNNIFTVFSYLQRALNERLIVGDEEAGKLANKVLTYRNQLSIFGIALGYSFAISAKLGFQENLEYIRAYLEMGSQIKDRGSNSYLEFNQLVNLSEGAMAWTVLDPVSAKIGLKELFDKAEKHSSPGIAIDLQACYLAGLLLLEPNREEWIQLGHRILGNRGEEYRVYGPIRAVGKAKIQELKQHLYYHVYADPNPMVDYTWTYIEHAARHTWTQLTDKELPPFDSDDEYANRLAKNPKDLSGGILKPEKYSIQHVFENIREKKYKDPSVIQIGGPWLEESLRYSRDEYRYSGNYDRWEAMRALFIQGESAIPVFAKVLELPYASSDWKLHCLQFLRFVEKEGSKWAQVLLMDEDSVLKAIRSESFEWAAWGDLLIAKLFLTKGKECFEIFLPLLKKRLSFMNPHAYTSSSVEEALASRLPSILPWFGKEGDQTLERLWKESGKDSETKYILDSAARKNPDIELKELPELTEDGIELEQRISGGEYGPRFWIHLGLKEVRFGIEEFHLHSILENSKAESALDSSVLKKDPTKTLSDIWKMAQILGYTVSKKKAKKKR</sequence>